<comment type="subcellular location">
    <subcellularLocation>
        <location evidence="1">Cell inner membrane</location>
        <topology evidence="1">Single-pass membrane protein</topology>
    </subcellularLocation>
</comment>
<sequence>MHAWLHLASPTDPDTATWWLENGEPEQGDLHQAATRLAGLRLTLLLPAEAASLHRVQVPSRSGRWLRQALDSALEEVLLEDLDALHLARGALVDRQCRVIAVDRQWLRELLARLAGAGLVPARIHVDADCLPPEEPCALPCAGRWLLGGDPALFGALQEARLGELAALLPDGLRRLEQAPWPLLADGSRRAIDLRQGEFAKRGGQRPGWALAAGLLVIACAAQGVQDRLHRHWLERDTEQLQQANQAEWQQRFPGEPLVDLGRQLQARQAGSGRPTTGVGQELHELAATWSASGGSLAQVRQLDYRADEGWTLRVEAGSFADIERLREGLLAQGLNVQADSSTRSGEGVSTRLRITR</sequence>
<dbReference type="InterPro" id="IPR025691">
    <property type="entry name" value="GspL_pp_dom"/>
</dbReference>
<protein>
    <recommendedName>
        <fullName evidence="16">Type II secretion system protein L</fullName>
    </recommendedName>
</protein>
<keyword evidence="15" id="KW-1185">Reference proteome</keyword>
<evidence type="ECO:0000313" key="13">
    <source>
        <dbReference type="EMBL" id="GJN54749.1"/>
    </source>
</evidence>
<dbReference type="GO" id="GO:0005886">
    <property type="term" value="C:plasma membrane"/>
    <property type="evidence" value="ECO:0007669"/>
    <property type="project" value="UniProtKB-SubCell"/>
</dbReference>
<proteinExistence type="inferred from homology"/>
<evidence type="ECO:0000256" key="3">
    <source>
        <dbReference type="ARBA" id="ARBA00022448"/>
    </source>
</evidence>
<dbReference type="GO" id="GO:0015627">
    <property type="term" value="C:type II protein secretion system complex"/>
    <property type="evidence" value="ECO:0007669"/>
    <property type="project" value="InterPro"/>
</dbReference>
<dbReference type="InterPro" id="IPR024230">
    <property type="entry name" value="GspL_cyto_dom"/>
</dbReference>
<evidence type="ECO:0000259" key="11">
    <source>
        <dbReference type="Pfam" id="PF12693"/>
    </source>
</evidence>
<dbReference type="GO" id="GO:0009276">
    <property type="term" value="C:Gram-negative-bacterium-type cell wall"/>
    <property type="evidence" value="ECO:0007669"/>
    <property type="project" value="InterPro"/>
</dbReference>
<evidence type="ECO:0000313" key="15">
    <source>
        <dbReference type="Proteomes" id="UP001054892"/>
    </source>
</evidence>
<dbReference type="RefSeq" id="WP_173177407.1">
    <property type="nucleotide sequence ID" value="NZ_AP023189.1"/>
</dbReference>
<evidence type="ECO:0000259" key="10">
    <source>
        <dbReference type="Pfam" id="PF05134"/>
    </source>
</evidence>
<evidence type="ECO:0000256" key="8">
    <source>
        <dbReference type="ARBA" id="ARBA00022989"/>
    </source>
</evidence>
<dbReference type="EMBL" id="AP023189">
    <property type="protein sequence ID" value="BCG25421.1"/>
    <property type="molecule type" value="Genomic_DNA"/>
</dbReference>
<dbReference type="CDD" id="cd24017">
    <property type="entry name" value="ASKHA_T2SSL_N"/>
    <property type="match status" value="1"/>
</dbReference>
<reference evidence="12 14" key="1">
    <citation type="submission" date="2020-05" db="EMBL/GenBank/DDBJ databases">
        <title>Characterization of novel class B3 metallo-beta-lactamase from novel Pseudomonas species.</title>
        <authorList>
            <person name="Yamada K."/>
            <person name="Aoki K."/>
            <person name="Ishii Y."/>
        </authorList>
    </citation>
    <scope>NUCLEOTIDE SEQUENCE [LARGE SCALE GENOMIC DNA]</scope>
    <source>
        <strain evidence="12 14">TUM18999</strain>
        <strain evidence="13 15">TUM20286</strain>
    </source>
</reference>
<evidence type="ECO:0000256" key="1">
    <source>
        <dbReference type="ARBA" id="ARBA00004377"/>
    </source>
</evidence>
<comment type="similarity">
    <text evidence="2">Belongs to the GSP L family.</text>
</comment>
<dbReference type="EMBL" id="BQKM01000013">
    <property type="protein sequence ID" value="GJN54749.1"/>
    <property type="molecule type" value="Genomic_DNA"/>
</dbReference>
<dbReference type="GO" id="GO:0015628">
    <property type="term" value="P:protein secretion by the type II secretion system"/>
    <property type="evidence" value="ECO:0007669"/>
    <property type="project" value="InterPro"/>
</dbReference>
<dbReference type="PIRSF" id="PIRSF015761">
    <property type="entry name" value="Protein_L"/>
    <property type="match status" value="1"/>
</dbReference>
<dbReference type="Proteomes" id="UP000509383">
    <property type="component" value="Chromosome"/>
</dbReference>
<name>A0A6J4EA60_9PSED</name>
<evidence type="ECO:0000256" key="4">
    <source>
        <dbReference type="ARBA" id="ARBA00022475"/>
    </source>
</evidence>
<keyword evidence="8" id="KW-1133">Transmembrane helix</keyword>
<dbReference type="Pfam" id="PF12693">
    <property type="entry name" value="GspL_C"/>
    <property type="match status" value="1"/>
</dbReference>
<keyword evidence="9" id="KW-0472">Membrane</keyword>
<dbReference type="Pfam" id="PF05134">
    <property type="entry name" value="T2SSL"/>
    <property type="match status" value="1"/>
</dbReference>
<gene>
    <name evidence="12" type="ORF">TUM18999_36120</name>
    <name evidence="13" type="ORF">TUM20286_45010</name>
</gene>
<dbReference type="InterPro" id="IPR043129">
    <property type="entry name" value="ATPase_NBD"/>
</dbReference>
<dbReference type="Proteomes" id="UP001054892">
    <property type="component" value="Unassembled WGS sequence"/>
</dbReference>
<dbReference type="AlphaFoldDB" id="A0A6J4EA60"/>
<dbReference type="Gene3D" id="3.30.1360.100">
    <property type="entry name" value="General secretion pathway protein M, EpsM"/>
    <property type="match status" value="1"/>
</dbReference>
<dbReference type="KEGG" id="ptw:TUM18999_36120"/>
<dbReference type="InterPro" id="IPR007812">
    <property type="entry name" value="T2SS_protein-GspL"/>
</dbReference>
<evidence type="ECO:0000256" key="9">
    <source>
        <dbReference type="ARBA" id="ARBA00023136"/>
    </source>
</evidence>
<organism evidence="12 14">
    <name type="scientific">Pseudomonas tohonis</name>
    <dbReference type="NCBI Taxonomy" id="2725477"/>
    <lineage>
        <taxon>Bacteria</taxon>
        <taxon>Pseudomonadati</taxon>
        <taxon>Pseudomonadota</taxon>
        <taxon>Gammaproteobacteria</taxon>
        <taxon>Pseudomonadales</taxon>
        <taxon>Pseudomonadaceae</taxon>
        <taxon>Pseudomonas</taxon>
    </lineage>
</organism>
<accession>A0A6J4EA60</accession>
<evidence type="ECO:0000313" key="14">
    <source>
        <dbReference type="Proteomes" id="UP000509383"/>
    </source>
</evidence>
<evidence type="ECO:0000256" key="6">
    <source>
        <dbReference type="ARBA" id="ARBA00022692"/>
    </source>
</evidence>
<feature type="domain" description="GspL cytoplasmic actin-ATPase-like" evidence="10">
    <location>
        <begin position="39"/>
        <end position="168"/>
    </location>
</feature>
<evidence type="ECO:0000256" key="7">
    <source>
        <dbReference type="ARBA" id="ARBA00022927"/>
    </source>
</evidence>
<evidence type="ECO:0000256" key="5">
    <source>
        <dbReference type="ARBA" id="ARBA00022519"/>
    </source>
</evidence>
<keyword evidence="7" id="KW-0653">Protein transport</keyword>
<keyword evidence="5" id="KW-0997">Cell inner membrane</keyword>
<keyword evidence="3" id="KW-0813">Transport</keyword>
<keyword evidence="4" id="KW-1003">Cell membrane</keyword>
<evidence type="ECO:0000313" key="12">
    <source>
        <dbReference type="EMBL" id="BCG25421.1"/>
    </source>
</evidence>
<dbReference type="Gene3D" id="3.30.420.380">
    <property type="match status" value="1"/>
</dbReference>
<dbReference type="SUPFAM" id="SSF53067">
    <property type="entry name" value="Actin-like ATPase domain"/>
    <property type="match status" value="1"/>
</dbReference>
<keyword evidence="6" id="KW-0812">Transmembrane</keyword>
<evidence type="ECO:0000256" key="2">
    <source>
        <dbReference type="ARBA" id="ARBA00005318"/>
    </source>
</evidence>
<dbReference type="NCBIfam" id="TIGR01709">
    <property type="entry name" value="typeII_sec_gspL"/>
    <property type="match status" value="1"/>
</dbReference>
<evidence type="ECO:0008006" key="16">
    <source>
        <dbReference type="Google" id="ProtNLM"/>
    </source>
</evidence>
<feature type="domain" description="GspL periplasmic" evidence="11">
    <location>
        <begin position="209"/>
        <end position="355"/>
    </location>
</feature>